<dbReference type="AlphaFoldDB" id="A0A7X5U743"/>
<gene>
    <name evidence="2" type="ORF">HBF25_01535</name>
</gene>
<feature type="transmembrane region" description="Helical" evidence="1">
    <location>
        <begin position="27"/>
        <end position="48"/>
    </location>
</feature>
<evidence type="ECO:0000256" key="1">
    <source>
        <dbReference type="SAM" id="Phobius"/>
    </source>
</evidence>
<evidence type="ECO:0000313" key="2">
    <source>
        <dbReference type="EMBL" id="NII05064.1"/>
    </source>
</evidence>
<protein>
    <submittedName>
        <fullName evidence="2">Uncharacterized protein</fullName>
    </submittedName>
</protein>
<proteinExistence type="predicted"/>
<accession>A0A7X5U743</accession>
<dbReference type="EMBL" id="JAARLZ010000001">
    <property type="protein sequence ID" value="NII05064.1"/>
    <property type="molecule type" value="Genomic_DNA"/>
</dbReference>
<keyword evidence="1" id="KW-1133">Transmembrane helix</keyword>
<sequence length="53" mass="5585">MGCLPIPLFALLGCGIGYLVDSRPGSLWGAGIGLLVGLVLTVIVFRAMRRANR</sequence>
<keyword evidence="3" id="KW-1185">Reference proteome</keyword>
<evidence type="ECO:0000313" key="3">
    <source>
        <dbReference type="Proteomes" id="UP000490980"/>
    </source>
</evidence>
<dbReference type="RefSeq" id="WP_166945904.1">
    <property type="nucleotide sequence ID" value="NZ_CP077072.1"/>
</dbReference>
<dbReference type="Proteomes" id="UP000490980">
    <property type="component" value="Unassembled WGS sequence"/>
</dbReference>
<reference evidence="2 3" key="1">
    <citation type="submission" date="2020-03" db="EMBL/GenBank/DDBJ databases">
        <authorList>
            <person name="Lai Q."/>
        </authorList>
    </citation>
    <scope>NUCLEOTIDE SEQUENCE [LARGE SCALE GENOMIC DNA]</scope>
    <source>
        <strain evidence="2 3">CCUG 25036</strain>
    </source>
</reference>
<comment type="caution">
    <text evidence="2">The sequence shown here is derived from an EMBL/GenBank/DDBJ whole genome shotgun (WGS) entry which is preliminary data.</text>
</comment>
<organism evidence="2 3">
    <name type="scientific">Luteibacter anthropi</name>
    <dbReference type="NCBI Taxonomy" id="564369"/>
    <lineage>
        <taxon>Bacteria</taxon>
        <taxon>Pseudomonadati</taxon>
        <taxon>Pseudomonadota</taxon>
        <taxon>Gammaproteobacteria</taxon>
        <taxon>Lysobacterales</taxon>
        <taxon>Rhodanobacteraceae</taxon>
        <taxon>Luteibacter</taxon>
    </lineage>
</organism>
<keyword evidence="1" id="KW-0812">Transmembrane</keyword>
<name>A0A7X5U743_9GAMM</name>
<keyword evidence="1" id="KW-0472">Membrane</keyword>